<organism evidence="2 3">
    <name type="scientific">Didymella exigua CBS 183.55</name>
    <dbReference type="NCBI Taxonomy" id="1150837"/>
    <lineage>
        <taxon>Eukaryota</taxon>
        <taxon>Fungi</taxon>
        <taxon>Dikarya</taxon>
        <taxon>Ascomycota</taxon>
        <taxon>Pezizomycotina</taxon>
        <taxon>Dothideomycetes</taxon>
        <taxon>Pleosporomycetidae</taxon>
        <taxon>Pleosporales</taxon>
        <taxon>Pleosporineae</taxon>
        <taxon>Didymellaceae</taxon>
        <taxon>Didymella</taxon>
    </lineage>
</organism>
<dbReference type="GO" id="GO:0003677">
    <property type="term" value="F:DNA binding"/>
    <property type="evidence" value="ECO:0007669"/>
    <property type="project" value="TreeGrafter"/>
</dbReference>
<keyword evidence="3" id="KW-1185">Reference proteome</keyword>
<accession>A0A6A5R5C9</accession>
<dbReference type="RefSeq" id="XP_033442611.1">
    <property type="nucleotide sequence ID" value="XM_033597413.1"/>
</dbReference>
<protein>
    <submittedName>
        <fullName evidence="2">DDE-domain-containing protein</fullName>
    </submittedName>
</protein>
<feature type="non-terminal residue" evidence="2">
    <location>
        <position position="1"/>
    </location>
</feature>
<sequence>NGWTNDALGVAWLKQVFDRHTRVRARGNHRLLILDGHESHNSVKFHQYCEEHKIITLCMPPHSSHLLQPLDVGCFAPIKKAYSRQAELLMRNKITRITKLEFLPCFKGAFDASITRSNIQGGFRGASLVPFNPEAVISKLEVRLCTPPLPTMDKSTWHS</sequence>
<dbReference type="Proteomes" id="UP000800082">
    <property type="component" value="Unassembled WGS sequence"/>
</dbReference>
<dbReference type="PANTHER" id="PTHR19303">
    <property type="entry name" value="TRANSPOSON"/>
    <property type="match status" value="1"/>
</dbReference>
<dbReference type="AlphaFoldDB" id="A0A6A5R5C9"/>
<proteinExistence type="predicted"/>
<dbReference type="EMBL" id="ML979031">
    <property type="protein sequence ID" value="KAF1922358.1"/>
    <property type="molecule type" value="Genomic_DNA"/>
</dbReference>
<dbReference type="GeneID" id="54355080"/>
<reference evidence="2" key="1">
    <citation type="journal article" date="2020" name="Stud. Mycol.">
        <title>101 Dothideomycetes genomes: a test case for predicting lifestyles and emergence of pathogens.</title>
        <authorList>
            <person name="Haridas S."/>
            <person name="Albert R."/>
            <person name="Binder M."/>
            <person name="Bloem J."/>
            <person name="Labutti K."/>
            <person name="Salamov A."/>
            <person name="Andreopoulos B."/>
            <person name="Baker S."/>
            <person name="Barry K."/>
            <person name="Bills G."/>
            <person name="Bluhm B."/>
            <person name="Cannon C."/>
            <person name="Castanera R."/>
            <person name="Culley D."/>
            <person name="Daum C."/>
            <person name="Ezra D."/>
            <person name="Gonzalez J."/>
            <person name="Henrissat B."/>
            <person name="Kuo A."/>
            <person name="Liang C."/>
            <person name="Lipzen A."/>
            <person name="Lutzoni F."/>
            <person name="Magnuson J."/>
            <person name="Mondo S."/>
            <person name="Nolan M."/>
            <person name="Ohm R."/>
            <person name="Pangilinan J."/>
            <person name="Park H.-J."/>
            <person name="Ramirez L."/>
            <person name="Alfaro M."/>
            <person name="Sun H."/>
            <person name="Tritt A."/>
            <person name="Yoshinaga Y."/>
            <person name="Zwiers L.-H."/>
            <person name="Turgeon B."/>
            <person name="Goodwin S."/>
            <person name="Spatafora J."/>
            <person name="Crous P."/>
            <person name="Grigoriev I."/>
        </authorList>
    </citation>
    <scope>NUCLEOTIDE SEQUENCE</scope>
    <source>
        <strain evidence="2">CBS 183.55</strain>
    </source>
</reference>
<dbReference type="PANTHER" id="PTHR19303:SF74">
    <property type="entry name" value="POGO TRANSPOSABLE ELEMENT WITH KRAB DOMAIN"/>
    <property type="match status" value="1"/>
</dbReference>
<evidence type="ECO:0000313" key="3">
    <source>
        <dbReference type="Proteomes" id="UP000800082"/>
    </source>
</evidence>
<name>A0A6A5R5C9_9PLEO</name>
<evidence type="ECO:0000259" key="1">
    <source>
        <dbReference type="Pfam" id="PF03184"/>
    </source>
</evidence>
<gene>
    <name evidence="2" type="ORF">M421DRAFT_78584</name>
</gene>
<evidence type="ECO:0000313" key="2">
    <source>
        <dbReference type="EMBL" id="KAF1922358.1"/>
    </source>
</evidence>
<dbReference type="Gene3D" id="3.30.420.10">
    <property type="entry name" value="Ribonuclease H-like superfamily/Ribonuclease H"/>
    <property type="match status" value="1"/>
</dbReference>
<feature type="domain" description="DDE-1" evidence="1">
    <location>
        <begin position="1"/>
        <end position="123"/>
    </location>
</feature>
<dbReference type="GO" id="GO:0005634">
    <property type="term" value="C:nucleus"/>
    <property type="evidence" value="ECO:0007669"/>
    <property type="project" value="TreeGrafter"/>
</dbReference>
<dbReference type="InterPro" id="IPR050863">
    <property type="entry name" value="CenT-Element_Derived"/>
</dbReference>
<dbReference type="OrthoDB" id="5425161at2759"/>
<dbReference type="Pfam" id="PF03184">
    <property type="entry name" value="DDE_1"/>
    <property type="match status" value="1"/>
</dbReference>
<dbReference type="InterPro" id="IPR036397">
    <property type="entry name" value="RNaseH_sf"/>
</dbReference>
<dbReference type="InterPro" id="IPR004875">
    <property type="entry name" value="DDE_SF_endonuclease_dom"/>
</dbReference>